<evidence type="ECO:0000256" key="1">
    <source>
        <dbReference type="SAM" id="MobiDB-lite"/>
    </source>
</evidence>
<dbReference type="NCBIfam" id="TIGR04393">
    <property type="entry name" value="rpt_T5SS_PEPC"/>
    <property type="match status" value="8"/>
</dbReference>
<feature type="domain" description="Autotransporter" evidence="2">
    <location>
        <begin position="1005"/>
        <end position="1281"/>
    </location>
</feature>
<dbReference type="eggNOG" id="COG4625">
    <property type="taxonomic scope" value="Bacteria"/>
</dbReference>
<comment type="caution">
    <text evidence="3">The sequence shown here is derived from an EMBL/GenBank/DDBJ whole genome shotgun (WGS) entry which is preliminary data.</text>
</comment>
<dbReference type="InterPro" id="IPR030895">
    <property type="entry name" value="T5SS_PEPC_rpt"/>
</dbReference>
<dbReference type="InterPro" id="IPR036709">
    <property type="entry name" value="Autotransporte_beta_dom_sf"/>
</dbReference>
<evidence type="ECO:0000313" key="3">
    <source>
        <dbReference type="EMBL" id="KFB09026.1"/>
    </source>
</evidence>
<reference evidence="3 4" key="1">
    <citation type="submission" date="2014-05" db="EMBL/GenBank/DDBJ databases">
        <title>Draft Genome Sequence of Nitratireductor basaltis Strain UMTGB225, A Marine Bacterium Isolated from Green Barrel Tunicate.</title>
        <authorList>
            <person name="Gan H.Y."/>
        </authorList>
    </citation>
    <scope>NUCLEOTIDE SEQUENCE [LARGE SCALE GENOMIC DNA]</scope>
    <source>
        <strain evidence="3 4">UMTGB225</strain>
    </source>
</reference>
<dbReference type="GO" id="GO:0019867">
    <property type="term" value="C:outer membrane"/>
    <property type="evidence" value="ECO:0007669"/>
    <property type="project" value="InterPro"/>
</dbReference>
<dbReference type="STRING" id="472175.EL18_00040"/>
<keyword evidence="4" id="KW-1185">Reference proteome</keyword>
<dbReference type="SMART" id="SM00869">
    <property type="entry name" value="Autotransporter"/>
    <property type="match status" value="1"/>
</dbReference>
<feature type="region of interest" description="Disordered" evidence="1">
    <location>
        <begin position="94"/>
        <end position="127"/>
    </location>
</feature>
<dbReference type="SUPFAM" id="SSF51126">
    <property type="entry name" value="Pectin lyase-like"/>
    <property type="match status" value="1"/>
</dbReference>
<name>A0A084U7U0_9HYPH</name>
<dbReference type="Proteomes" id="UP000053675">
    <property type="component" value="Unassembled WGS sequence"/>
</dbReference>
<dbReference type="PROSITE" id="PS51208">
    <property type="entry name" value="AUTOTRANSPORTER"/>
    <property type="match status" value="1"/>
</dbReference>
<dbReference type="InterPro" id="IPR005546">
    <property type="entry name" value="Autotransporte_beta"/>
</dbReference>
<dbReference type="Pfam" id="PF03797">
    <property type="entry name" value="Autotransporter"/>
    <property type="match status" value="1"/>
</dbReference>
<evidence type="ECO:0000259" key="2">
    <source>
        <dbReference type="PROSITE" id="PS51208"/>
    </source>
</evidence>
<gene>
    <name evidence="3" type="ORF">EL18_00040</name>
</gene>
<organism evidence="3 4">
    <name type="scientific">Nitratireductor basaltis</name>
    <dbReference type="NCBI Taxonomy" id="472175"/>
    <lineage>
        <taxon>Bacteria</taxon>
        <taxon>Pseudomonadati</taxon>
        <taxon>Pseudomonadota</taxon>
        <taxon>Alphaproteobacteria</taxon>
        <taxon>Hyphomicrobiales</taxon>
        <taxon>Phyllobacteriaceae</taxon>
        <taxon>Nitratireductor</taxon>
    </lineage>
</organism>
<dbReference type="PATRIC" id="fig|472175.3.peg.42"/>
<proteinExistence type="predicted"/>
<feature type="compositionally biased region" description="Polar residues" evidence="1">
    <location>
        <begin position="113"/>
        <end position="127"/>
    </location>
</feature>
<accession>A0A084U7U0</accession>
<sequence>MGGFHVHIENDKAEAYQAGKVRSVRRASAARFRFSALMATTAFVGILPASAYAQEVIDGGATETVIGGGGGTQASPWNISGELHVGDVSTGTLEISNGGSGGSVSSDAGYIGRSSTGQGDVSVDGTDSNWTSSGQIWVGYDGVGELNISGGARVSDTTGNIAFDPASIGVVTVTGADSSWENVNTIYVAEGGTGYLTVSDSGSVSVGPLGGAIRIANDAGAYGEVTVTGAGSKLEVPDGDLTVGYGGTGLLNIQDLATVTADDVTIGRTSTAVGTVNVESGGVLDVSASGSTLTIGYSSGSEGTLTVSDGLVDVGRTTTLGDHSGSSGVLEISSASGQLQTRNLFVGEGGTGTLNVVDGTVTVDVDMTVGAQAGSSGEVVNDGGVIDVGFDLSVGDFGTGTMVIENGGTLSTGGFTNIGEITGMGALTVTGTGTTWNIGNLTYVGTGGTGNIVISDDAQVNDSGFALYLGSHDSAGLGTLQINNADWSNVGQVLLGGDPGAQGALTIEAGGTLSSDDHVFIGDLGDGIALVAGSGSSLSASGGLYLGNSVGGTGTLSIEDGGEVVIGDNITIAADDSTVGTLDITGQTSRLETGNELLVGDRGTGTLNIIDGSVYADSTVSLGYAPDGEGTVLVDGATASLSSNSALFIAEEGTGSLTIANGGTVSVSGRTYLGYNAASDGVLNIGAAAGESAEGSGTLDTAELWFGDHEDARLVFNHTDTDYAFEADMIGEGRIYHVAGETRLAGDSSGFSGVTSISGGALLVNGSLGGNIVAMSGGVLGGSGTFSGLVSMESGGILAPGNSIGTAHIGNMIFNSGSIYEVEIRGGGNTAGVHNDLLEASGSVTINGGTVRVTPENGADDGSAYDAPETYTILTAGSITGRFGDVTDDYVFLDFTDSYDAENVYLTSEQVADVSDIADTPNQEAGAPALEDPESDNPIHEKLIALTGNEEDARAVLDDLTGEIHSSAKTAILEDSRFLREAAMDRLRFTLGGVATRRSGQADGQLPAGSGIWGRGFGSWSQWASDGNAAAMDRSIGGFLMGGDAPVWDSARLGVLGGYSRSSFNVSDRNSTATADTYTLGVYGGGNWETLTLTGGLAHSWHSLATSRSVSFGDFSDSLAADYSARTLQAWGEAAYSFKTDAVEIEPFVNLAHVHLTNEAFTERGGAAALNIGSTAVDATFMTLGLRGQTEVALGNAYGTLRGMVGWRHAFGDAPTSRMAFASGGGSFSIAGVSPARDSLVVDIGWDVNLADDATLGFAYGGQFGSSVQEHSANLNLNLQF</sequence>
<dbReference type="EMBL" id="JMQM01000001">
    <property type="protein sequence ID" value="KFB09026.1"/>
    <property type="molecule type" value="Genomic_DNA"/>
</dbReference>
<dbReference type="InterPro" id="IPR011050">
    <property type="entry name" value="Pectin_lyase_fold/virulence"/>
</dbReference>
<evidence type="ECO:0000313" key="4">
    <source>
        <dbReference type="Proteomes" id="UP000053675"/>
    </source>
</evidence>
<dbReference type="InterPro" id="IPR006315">
    <property type="entry name" value="OM_autotransptr_brl_dom"/>
</dbReference>
<dbReference type="Gene3D" id="2.40.128.130">
    <property type="entry name" value="Autotransporter beta-domain"/>
    <property type="match status" value="1"/>
</dbReference>
<protein>
    <submittedName>
        <fullName evidence="3">Outer membrane autotransporter barrel domain protein</fullName>
    </submittedName>
</protein>
<dbReference type="NCBIfam" id="TIGR01414">
    <property type="entry name" value="autotrans_barl"/>
    <property type="match status" value="1"/>
</dbReference>
<dbReference type="SUPFAM" id="SSF103515">
    <property type="entry name" value="Autotransporter"/>
    <property type="match status" value="1"/>
</dbReference>